<dbReference type="RefSeq" id="XP_067803393.1">
    <property type="nucleotide sequence ID" value="XM_067946829.1"/>
</dbReference>
<comment type="caution">
    <text evidence="1">The sequence shown here is derived from an EMBL/GenBank/DDBJ whole genome shotgun (WGS) entry which is preliminary data.</text>
</comment>
<dbReference type="EMBL" id="JALLKP010000002">
    <property type="protein sequence ID" value="KAK2196551.1"/>
    <property type="molecule type" value="Genomic_DNA"/>
</dbReference>
<organism evidence="1 2">
    <name type="scientific">Babesia duncani</name>
    <dbReference type="NCBI Taxonomy" id="323732"/>
    <lineage>
        <taxon>Eukaryota</taxon>
        <taxon>Sar</taxon>
        <taxon>Alveolata</taxon>
        <taxon>Apicomplexa</taxon>
        <taxon>Aconoidasida</taxon>
        <taxon>Piroplasmida</taxon>
        <taxon>Babesiidae</taxon>
        <taxon>Babesia</taxon>
    </lineage>
</organism>
<name>A0AAD9PL39_9APIC</name>
<dbReference type="AlphaFoldDB" id="A0AAD9PL39"/>
<reference evidence="1" key="1">
    <citation type="journal article" date="2023" name="Nat. Microbiol.">
        <title>Babesia duncani multi-omics identifies virulence factors and drug targets.</title>
        <authorList>
            <person name="Singh P."/>
            <person name="Lonardi S."/>
            <person name="Liang Q."/>
            <person name="Vydyam P."/>
            <person name="Khabirova E."/>
            <person name="Fang T."/>
            <person name="Gihaz S."/>
            <person name="Thekkiniath J."/>
            <person name="Munshi M."/>
            <person name="Abel S."/>
            <person name="Ciampossin L."/>
            <person name="Batugedara G."/>
            <person name="Gupta M."/>
            <person name="Lu X.M."/>
            <person name="Lenz T."/>
            <person name="Chakravarty S."/>
            <person name="Cornillot E."/>
            <person name="Hu Y."/>
            <person name="Ma W."/>
            <person name="Gonzalez L.M."/>
            <person name="Sanchez S."/>
            <person name="Estrada K."/>
            <person name="Sanchez-Flores A."/>
            <person name="Montero E."/>
            <person name="Harb O.S."/>
            <person name="Le Roch K.G."/>
            <person name="Mamoun C.B."/>
        </authorList>
    </citation>
    <scope>NUCLEOTIDE SEQUENCE</scope>
    <source>
        <strain evidence="1">WA1</strain>
    </source>
</reference>
<evidence type="ECO:0000313" key="1">
    <source>
        <dbReference type="EMBL" id="KAK2196551.1"/>
    </source>
</evidence>
<dbReference type="InterPro" id="IPR056349">
    <property type="entry name" value="Microp_apicomplexa_10"/>
</dbReference>
<dbReference type="KEGG" id="bdw:94336096"/>
<accession>A0AAD9PL39</accession>
<dbReference type="Pfam" id="PF23519">
    <property type="entry name" value="Microp_apicomplexa_10"/>
    <property type="match status" value="1"/>
</dbReference>
<dbReference type="Proteomes" id="UP001214638">
    <property type="component" value="Unassembled WGS sequence"/>
</dbReference>
<gene>
    <name evidence="1" type="ORF">BdWA1_001798</name>
</gene>
<evidence type="ECO:0000313" key="2">
    <source>
        <dbReference type="Proteomes" id="UP001214638"/>
    </source>
</evidence>
<keyword evidence="2" id="KW-1185">Reference proteome</keyword>
<proteinExistence type="predicted"/>
<dbReference type="GeneID" id="94336096"/>
<protein>
    <submittedName>
        <fullName evidence="1">Uncharacterized protein</fullName>
    </submittedName>
</protein>
<sequence>MKPTSVVQCLEQFRVLVKLQSNCKSIHEPWPPKHNRTIKFKSPFSRSILVFNRRLLNGTFEPTLAFTGKANEPRLMLNEAEFQSLIKHLDWIKQQLESYFKLL</sequence>